<feature type="region of interest" description="Disordered" evidence="2">
    <location>
        <begin position="160"/>
        <end position="199"/>
    </location>
</feature>
<accession>B6K784</accession>
<feature type="coiled-coil region" evidence="1">
    <location>
        <begin position="27"/>
        <end position="57"/>
    </location>
</feature>
<evidence type="ECO:0000313" key="4">
    <source>
        <dbReference type="JaponicusDB" id="SJAG_04590"/>
    </source>
</evidence>
<evidence type="ECO:0000256" key="2">
    <source>
        <dbReference type="SAM" id="MobiDB-lite"/>
    </source>
</evidence>
<dbReference type="RefSeq" id="XP_002175681.1">
    <property type="nucleotide sequence ID" value="XM_002175645.1"/>
</dbReference>
<feature type="region of interest" description="Disordered" evidence="2">
    <location>
        <begin position="249"/>
        <end position="383"/>
    </location>
</feature>
<dbReference type="Proteomes" id="UP000001744">
    <property type="component" value="Unassembled WGS sequence"/>
</dbReference>
<evidence type="ECO:0000256" key="1">
    <source>
        <dbReference type="SAM" id="Coils"/>
    </source>
</evidence>
<evidence type="ECO:0000313" key="3">
    <source>
        <dbReference type="EMBL" id="EEB09388.1"/>
    </source>
</evidence>
<name>B6K784_SCHJY</name>
<protein>
    <submittedName>
        <fullName evidence="3">Uncharacterized protein</fullName>
    </submittedName>
</protein>
<dbReference type="HOGENOM" id="CLU_721911_0_0_1"/>
<dbReference type="STRING" id="402676.B6K784"/>
<dbReference type="OrthoDB" id="5401816at2759"/>
<feature type="region of interest" description="Disordered" evidence="2">
    <location>
        <begin position="213"/>
        <end position="237"/>
    </location>
</feature>
<organism evidence="3 5">
    <name type="scientific">Schizosaccharomyces japonicus (strain yFS275 / FY16936)</name>
    <name type="common">Fission yeast</name>
    <dbReference type="NCBI Taxonomy" id="402676"/>
    <lineage>
        <taxon>Eukaryota</taxon>
        <taxon>Fungi</taxon>
        <taxon>Dikarya</taxon>
        <taxon>Ascomycota</taxon>
        <taxon>Taphrinomycotina</taxon>
        <taxon>Schizosaccharomycetes</taxon>
        <taxon>Schizosaccharomycetales</taxon>
        <taxon>Schizosaccharomycetaceae</taxon>
        <taxon>Schizosaccharomyces</taxon>
    </lineage>
</organism>
<dbReference type="EMBL" id="KE651168">
    <property type="protein sequence ID" value="EEB09388.1"/>
    <property type="molecule type" value="Genomic_DNA"/>
</dbReference>
<reference evidence="3 5" key="1">
    <citation type="journal article" date="2011" name="Science">
        <title>Comparative functional genomics of the fission yeasts.</title>
        <authorList>
            <person name="Rhind N."/>
            <person name="Chen Z."/>
            <person name="Yassour M."/>
            <person name="Thompson D.A."/>
            <person name="Haas B.J."/>
            <person name="Habib N."/>
            <person name="Wapinski I."/>
            <person name="Roy S."/>
            <person name="Lin M.F."/>
            <person name="Heiman D.I."/>
            <person name="Young S.K."/>
            <person name="Furuya K."/>
            <person name="Guo Y."/>
            <person name="Pidoux A."/>
            <person name="Chen H.M."/>
            <person name="Robbertse B."/>
            <person name="Goldberg J.M."/>
            <person name="Aoki K."/>
            <person name="Bayne E.H."/>
            <person name="Berlin A.M."/>
            <person name="Desjardins C.A."/>
            <person name="Dobbs E."/>
            <person name="Dukaj L."/>
            <person name="Fan L."/>
            <person name="FitzGerald M.G."/>
            <person name="French C."/>
            <person name="Gujja S."/>
            <person name="Hansen K."/>
            <person name="Keifenheim D."/>
            <person name="Levin J.Z."/>
            <person name="Mosher R.A."/>
            <person name="Mueller C.A."/>
            <person name="Pfiffner J."/>
            <person name="Priest M."/>
            <person name="Russ C."/>
            <person name="Smialowska A."/>
            <person name="Swoboda P."/>
            <person name="Sykes S.M."/>
            <person name="Vaughn M."/>
            <person name="Vengrova S."/>
            <person name="Yoder R."/>
            <person name="Zeng Q."/>
            <person name="Allshire R."/>
            <person name="Baulcombe D."/>
            <person name="Birren B.W."/>
            <person name="Brown W."/>
            <person name="Ekwall K."/>
            <person name="Kellis M."/>
            <person name="Leatherwood J."/>
            <person name="Levin H."/>
            <person name="Margalit H."/>
            <person name="Martienssen R."/>
            <person name="Nieduszynski C.A."/>
            <person name="Spatafora J.W."/>
            <person name="Friedman N."/>
            <person name="Dalgaard J.Z."/>
            <person name="Baumann P."/>
            <person name="Niki H."/>
            <person name="Regev A."/>
            <person name="Nusbaum C."/>
        </authorList>
    </citation>
    <scope>NUCLEOTIDE SEQUENCE [LARGE SCALE GENOMIC DNA]</scope>
    <source>
        <strain evidence="5">yFS275 / FY16936</strain>
    </source>
</reference>
<feature type="compositionally biased region" description="Acidic residues" evidence="2">
    <location>
        <begin position="162"/>
        <end position="172"/>
    </location>
</feature>
<keyword evidence="1" id="KW-0175">Coiled coil</keyword>
<dbReference type="VEuPathDB" id="FungiDB:SJAG_04590"/>
<sequence length="383" mass="43394">MSTLFRLVDVNGNEYSTVEDYNLQLALEELNQQFQRIQTQQARLDRERRRIEVARNDVLQQIQRRKFETYLQEREQEARLQEYYAQRLQEKQAFENVIRAIVQHHIADDERQLERRREREARRLMQRILVSRSPDMQLVLPSGFDQLFIHHPAVDETYMSSDEGEVENDTVPEEGPRVSELQSQRHQADRRSGELSPDELEELNEYLSGVQRRLNKRGNPRQHYAFTSTSNGTNHDDTETALKNLVQQGRSPMPEVIEPEDVPAGQLEPSDTSSSTVNETVSDDAPSVSFTASHPREPVPTPASSKPVLTPADLVKQEDTSSELPTPIEKPSDAAPSSSAVPVKEETSASGNTAPLVRTSSHSSSHSGVSHRVTIEDVPDEEA</sequence>
<gene>
    <name evidence="4" type="primary">slt1</name>
    <name evidence="3" type="ORF">SJAG_04590</name>
</gene>
<evidence type="ECO:0000313" key="5">
    <source>
        <dbReference type="Proteomes" id="UP000001744"/>
    </source>
</evidence>
<proteinExistence type="predicted"/>
<feature type="compositionally biased region" description="Low complexity" evidence="2">
    <location>
        <begin position="333"/>
        <end position="342"/>
    </location>
</feature>
<feature type="compositionally biased region" description="Polar residues" evidence="2">
    <location>
        <begin position="269"/>
        <end position="280"/>
    </location>
</feature>
<keyword evidence="5" id="KW-1185">Reference proteome</keyword>
<dbReference type="AlphaFoldDB" id="B6K784"/>
<dbReference type="JaponicusDB" id="SJAG_04590">
    <property type="gene designation" value="slt1"/>
</dbReference>
<dbReference type="GeneID" id="7049747"/>
<feature type="compositionally biased region" description="Low complexity" evidence="2">
    <location>
        <begin position="360"/>
        <end position="371"/>
    </location>
</feature>